<dbReference type="EMBL" id="QXFU01005688">
    <property type="protein sequence ID" value="KAE8963419.1"/>
    <property type="molecule type" value="Genomic_DNA"/>
</dbReference>
<gene>
    <name evidence="1" type="ORF">PR002_g29297</name>
</gene>
<feature type="non-terminal residue" evidence="1">
    <location>
        <position position="82"/>
    </location>
</feature>
<dbReference type="AlphaFoldDB" id="A0A6A3H1K1"/>
<reference evidence="1 2" key="1">
    <citation type="submission" date="2018-09" db="EMBL/GenBank/DDBJ databases">
        <title>Genomic investigation of the strawberry pathogen Phytophthora fragariae indicates pathogenicity is determined by transcriptional variation in three key races.</title>
        <authorList>
            <person name="Adams T.M."/>
            <person name="Armitage A.D."/>
            <person name="Sobczyk M.K."/>
            <person name="Bates H.J."/>
            <person name="Dunwell J.M."/>
            <person name="Nellist C.F."/>
            <person name="Harrison R.J."/>
        </authorList>
    </citation>
    <scope>NUCLEOTIDE SEQUENCE [LARGE SCALE GENOMIC DNA]</scope>
    <source>
        <strain evidence="1 2">SCRP324</strain>
    </source>
</reference>
<sequence>MPAPEVTRATSTPSLATTHHREVEELLWARTQAVAAPDIDFDSLSSLPLDTWESRSKRNKPDSFRTFTRQLVTPNAPAVTEV</sequence>
<evidence type="ECO:0000313" key="2">
    <source>
        <dbReference type="Proteomes" id="UP000435112"/>
    </source>
</evidence>
<organism evidence="1 2">
    <name type="scientific">Phytophthora rubi</name>
    <dbReference type="NCBI Taxonomy" id="129364"/>
    <lineage>
        <taxon>Eukaryota</taxon>
        <taxon>Sar</taxon>
        <taxon>Stramenopiles</taxon>
        <taxon>Oomycota</taxon>
        <taxon>Peronosporomycetes</taxon>
        <taxon>Peronosporales</taxon>
        <taxon>Peronosporaceae</taxon>
        <taxon>Phytophthora</taxon>
    </lineage>
</organism>
<name>A0A6A3H1K1_9STRA</name>
<proteinExistence type="predicted"/>
<comment type="caution">
    <text evidence="1">The sequence shown here is derived from an EMBL/GenBank/DDBJ whole genome shotgun (WGS) entry which is preliminary data.</text>
</comment>
<dbReference type="Proteomes" id="UP000435112">
    <property type="component" value="Unassembled WGS sequence"/>
</dbReference>
<accession>A0A6A3H1K1</accession>
<protein>
    <submittedName>
        <fullName evidence="1">Uncharacterized protein</fullName>
    </submittedName>
</protein>
<evidence type="ECO:0000313" key="1">
    <source>
        <dbReference type="EMBL" id="KAE8963419.1"/>
    </source>
</evidence>